<dbReference type="Gene3D" id="1.10.630.10">
    <property type="entry name" value="Cytochrome P450"/>
    <property type="match status" value="1"/>
</dbReference>
<keyword evidence="9" id="KW-0472">Membrane</keyword>
<evidence type="ECO:0000256" key="9">
    <source>
        <dbReference type="ARBA" id="ARBA00023136"/>
    </source>
</evidence>
<reference evidence="11 12" key="1">
    <citation type="submission" date="2024-01" db="EMBL/GenBank/DDBJ databases">
        <title>Genome assemblies of Stephania.</title>
        <authorList>
            <person name="Yang L."/>
        </authorList>
    </citation>
    <scope>NUCLEOTIDE SEQUENCE [LARGE SCALE GENOMIC DNA]</scope>
    <source>
        <strain evidence="11">JXDWG</strain>
        <tissue evidence="11">Leaf</tissue>
    </source>
</reference>
<feature type="compositionally biased region" description="Gly residues" evidence="10">
    <location>
        <begin position="10"/>
        <end position="23"/>
    </location>
</feature>
<dbReference type="InterPro" id="IPR036396">
    <property type="entry name" value="Cyt_P450_sf"/>
</dbReference>
<accession>A0AAP0PUP8</accession>
<dbReference type="AlphaFoldDB" id="A0AAP0PUP8"/>
<dbReference type="Pfam" id="PF00067">
    <property type="entry name" value="p450"/>
    <property type="match status" value="1"/>
</dbReference>
<dbReference type="InterPro" id="IPR050651">
    <property type="entry name" value="Plant_Cytochrome_P450_Monoox"/>
</dbReference>
<keyword evidence="12" id="KW-1185">Reference proteome</keyword>
<comment type="caution">
    <text evidence="11">The sequence shown here is derived from an EMBL/GenBank/DDBJ whole genome shotgun (WGS) entry which is preliminary data.</text>
</comment>
<dbReference type="PANTHER" id="PTHR47947">
    <property type="entry name" value="CYTOCHROME P450 82C3-RELATED"/>
    <property type="match status" value="1"/>
</dbReference>
<evidence type="ECO:0000256" key="4">
    <source>
        <dbReference type="ARBA" id="ARBA00022692"/>
    </source>
</evidence>
<keyword evidence="5" id="KW-0479">Metal-binding</keyword>
<dbReference type="GO" id="GO:0016705">
    <property type="term" value="F:oxidoreductase activity, acting on paired donors, with incorporation or reduction of molecular oxygen"/>
    <property type="evidence" value="ECO:0007669"/>
    <property type="project" value="InterPro"/>
</dbReference>
<sequence length="595" mass="65666">MRKRRASGGSEMGGADGAKGARGGAPATNDKRRDTAKARTYGGGGGDVSASAAAARWRAGALRCSGGPATRRGCVGGAGLWTGWRKVRKITKSSSFNGKGAVVNKNYAPEPPGAWPIIGHLPLLVSAKQPHRAFAALAEKYGPAFMLRMGMSSPMLIVSSREVAKECYTAKDHVFATRPVTTAGKLMAYDHSVMGFTPFGTYWREIRKIATVELFSARRIGMLKPVRQSEVSLWMKGLHEKWVQNGNSSVSVELKTQLEELTFNLLTQMVAGKRYYGSNVAKADEKMAGLFCHAVQQFNYHLGNSEMYDALPFMAWLDFKGDAKAMKNTQKDLDYIMQTWLDEHRAKADQMRGDAINNTRDFLDVLVMMEKTGQFSSAIKDIDTTIKALALTQLVAGVDSMANTMVWVLALLLNNPEMLAKAQIELDTNVGKDRLVEESDIPNLKYLQALLKETLRMYPVGPLLVPHEAMEDCHVAGYFVPRGTGLFINAWTIQRDPNVWAEPDRFMPERFLTTNADMDVKGQSYELLPFGSQDDRAPVGLALQVMHLTLARILQAFELKTHSNVGVDLEECSGILLSMMHPLQVLMAPRLPRTL</sequence>
<evidence type="ECO:0000256" key="8">
    <source>
        <dbReference type="ARBA" id="ARBA00023004"/>
    </source>
</evidence>
<dbReference type="GO" id="GO:0005506">
    <property type="term" value="F:iron ion binding"/>
    <property type="evidence" value="ECO:0007669"/>
    <property type="project" value="InterPro"/>
</dbReference>
<comment type="subcellular location">
    <subcellularLocation>
        <location evidence="2">Membrane</location>
    </subcellularLocation>
</comment>
<protein>
    <recommendedName>
        <fullName evidence="13">Cytochrome P450</fullName>
    </recommendedName>
</protein>
<keyword evidence="4" id="KW-0812">Transmembrane</keyword>
<keyword evidence="8" id="KW-0408">Iron</keyword>
<name>A0AAP0PUP8_9MAGN</name>
<dbReference type="GO" id="GO:0016020">
    <property type="term" value="C:membrane"/>
    <property type="evidence" value="ECO:0007669"/>
    <property type="project" value="UniProtKB-SubCell"/>
</dbReference>
<evidence type="ECO:0000256" key="7">
    <source>
        <dbReference type="ARBA" id="ARBA00023002"/>
    </source>
</evidence>
<evidence type="ECO:0000256" key="10">
    <source>
        <dbReference type="SAM" id="MobiDB-lite"/>
    </source>
</evidence>
<evidence type="ECO:0000313" key="11">
    <source>
        <dbReference type="EMBL" id="KAK9157118.1"/>
    </source>
</evidence>
<comment type="cofactor">
    <cofactor evidence="1">
        <name>heme</name>
        <dbReference type="ChEBI" id="CHEBI:30413"/>
    </cofactor>
</comment>
<keyword evidence="6" id="KW-1133">Transmembrane helix</keyword>
<evidence type="ECO:0000256" key="3">
    <source>
        <dbReference type="ARBA" id="ARBA00022617"/>
    </source>
</evidence>
<evidence type="ECO:0008006" key="13">
    <source>
        <dbReference type="Google" id="ProtNLM"/>
    </source>
</evidence>
<dbReference type="InterPro" id="IPR002401">
    <property type="entry name" value="Cyt_P450_E_grp-I"/>
</dbReference>
<dbReference type="SUPFAM" id="SSF48264">
    <property type="entry name" value="Cytochrome P450"/>
    <property type="match status" value="1"/>
</dbReference>
<evidence type="ECO:0000256" key="1">
    <source>
        <dbReference type="ARBA" id="ARBA00001971"/>
    </source>
</evidence>
<proteinExistence type="predicted"/>
<evidence type="ECO:0000256" key="5">
    <source>
        <dbReference type="ARBA" id="ARBA00022723"/>
    </source>
</evidence>
<dbReference type="EMBL" id="JBBNAG010000002">
    <property type="protein sequence ID" value="KAK9157118.1"/>
    <property type="molecule type" value="Genomic_DNA"/>
</dbReference>
<dbReference type="PRINTS" id="PR00385">
    <property type="entry name" value="P450"/>
</dbReference>
<dbReference type="FunFam" id="1.10.630.10:FF:000026">
    <property type="entry name" value="Cytochrome P450 82C4"/>
    <property type="match status" value="1"/>
</dbReference>
<gene>
    <name evidence="11" type="ORF">Scep_003692</name>
</gene>
<dbReference type="Proteomes" id="UP001419268">
    <property type="component" value="Unassembled WGS sequence"/>
</dbReference>
<dbReference type="InterPro" id="IPR001128">
    <property type="entry name" value="Cyt_P450"/>
</dbReference>
<keyword evidence="7" id="KW-0560">Oxidoreductase</keyword>
<keyword evidence="3" id="KW-0349">Heme</keyword>
<dbReference type="GO" id="GO:0044550">
    <property type="term" value="P:secondary metabolite biosynthetic process"/>
    <property type="evidence" value="ECO:0007669"/>
    <property type="project" value="UniProtKB-ARBA"/>
</dbReference>
<organism evidence="11 12">
    <name type="scientific">Stephania cephalantha</name>
    <dbReference type="NCBI Taxonomy" id="152367"/>
    <lineage>
        <taxon>Eukaryota</taxon>
        <taxon>Viridiplantae</taxon>
        <taxon>Streptophyta</taxon>
        <taxon>Embryophyta</taxon>
        <taxon>Tracheophyta</taxon>
        <taxon>Spermatophyta</taxon>
        <taxon>Magnoliopsida</taxon>
        <taxon>Ranunculales</taxon>
        <taxon>Menispermaceae</taxon>
        <taxon>Menispermoideae</taxon>
        <taxon>Cissampelideae</taxon>
        <taxon>Stephania</taxon>
    </lineage>
</organism>
<feature type="region of interest" description="Disordered" evidence="10">
    <location>
        <begin position="1"/>
        <end position="48"/>
    </location>
</feature>
<dbReference type="PRINTS" id="PR00463">
    <property type="entry name" value="EP450I"/>
</dbReference>
<dbReference type="GO" id="GO:0004497">
    <property type="term" value="F:monooxygenase activity"/>
    <property type="evidence" value="ECO:0007669"/>
    <property type="project" value="InterPro"/>
</dbReference>
<dbReference type="PANTHER" id="PTHR47947:SF26">
    <property type="entry name" value="CYTOCHROME P450"/>
    <property type="match status" value="1"/>
</dbReference>
<evidence type="ECO:0000256" key="6">
    <source>
        <dbReference type="ARBA" id="ARBA00022989"/>
    </source>
</evidence>
<dbReference type="GO" id="GO:0020037">
    <property type="term" value="F:heme binding"/>
    <property type="evidence" value="ECO:0007669"/>
    <property type="project" value="InterPro"/>
</dbReference>
<evidence type="ECO:0000256" key="2">
    <source>
        <dbReference type="ARBA" id="ARBA00004370"/>
    </source>
</evidence>
<evidence type="ECO:0000313" key="12">
    <source>
        <dbReference type="Proteomes" id="UP001419268"/>
    </source>
</evidence>